<keyword evidence="2" id="KW-0902">Two-component regulatory system</keyword>
<dbReference type="AlphaFoldDB" id="A0AB37ZZV7"/>
<evidence type="ECO:0000256" key="7">
    <source>
        <dbReference type="PROSITE-ProRule" id="PRU00169"/>
    </source>
</evidence>
<feature type="modified residue" description="4-aspartylphosphate" evidence="7">
    <location>
        <position position="52"/>
    </location>
</feature>
<protein>
    <submittedName>
        <fullName evidence="11">Two-component system, OmpR family, alkaline phosphatase synthesis response regulator PhoP</fullName>
    </submittedName>
</protein>
<keyword evidence="5" id="KW-0010">Activator</keyword>
<evidence type="ECO:0000313" key="11">
    <source>
        <dbReference type="EMBL" id="SEA43327.1"/>
    </source>
</evidence>
<dbReference type="Proteomes" id="UP000199042">
    <property type="component" value="Unassembled WGS sequence"/>
</dbReference>
<dbReference type="Gene3D" id="1.10.10.10">
    <property type="entry name" value="Winged helix-like DNA-binding domain superfamily/Winged helix DNA-binding domain"/>
    <property type="match status" value="1"/>
</dbReference>
<dbReference type="InterPro" id="IPR011006">
    <property type="entry name" value="CheY-like_superfamily"/>
</dbReference>
<sequence length="243" mass="27954">MKKVLLVDDEPSIVTLLAFNLEKDGYEVTTATDGAEGYRLAISNPFDFIILDLMLPSMDGMDICKRLRQEKFDTPIMILTAKDDELEKIIGLELGADDYMTKPFSPREVLARMKAILRRTNKAIPAETVTTPQQELKEEETEKIEVGEITIFPQLYEVHVAGELIEITPKEFELLLYMAKRANRILSREQLLNAIWNFDYAGETRIVDVHISHLREKIEKDTKNPQYIRTVRGFGYKFEVAKP</sequence>
<dbReference type="PANTHER" id="PTHR48111">
    <property type="entry name" value="REGULATOR OF RPOS"/>
    <property type="match status" value="1"/>
</dbReference>
<feature type="domain" description="OmpR/PhoB-type" evidence="10">
    <location>
        <begin position="141"/>
        <end position="240"/>
    </location>
</feature>
<evidence type="ECO:0000256" key="4">
    <source>
        <dbReference type="ARBA" id="ARBA00023125"/>
    </source>
</evidence>
<dbReference type="GO" id="GO:0032993">
    <property type="term" value="C:protein-DNA complex"/>
    <property type="evidence" value="ECO:0007669"/>
    <property type="project" value="TreeGrafter"/>
</dbReference>
<evidence type="ECO:0000256" key="6">
    <source>
        <dbReference type="ARBA" id="ARBA00023163"/>
    </source>
</evidence>
<keyword evidence="4 8" id="KW-0238">DNA-binding</keyword>
<dbReference type="InterPro" id="IPR036388">
    <property type="entry name" value="WH-like_DNA-bd_sf"/>
</dbReference>
<evidence type="ECO:0000256" key="1">
    <source>
        <dbReference type="ARBA" id="ARBA00022553"/>
    </source>
</evidence>
<dbReference type="GO" id="GO:0000156">
    <property type="term" value="F:phosphorelay response regulator activity"/>
    <property type="evidence" value="ECO:0007669"/>
    <property type="project" value="TreeGrafter"/>
</dbReference>
<feature type="DNA-binding region" description="OmpR/PhoB-type" evidence="8">
    <location>
        <begin position="141"/>
        <end position="240"/>
    </location>
</feature>
<evidence type="ECO:0000256" key="5">
    <source>
        <dbReference type="ARBA" id="ARBA00023159"/>
    </source>
</evidence>
<dbReference type="GO" id="GO:0006355">
    <property type="term" value="P:regulation of DNA-templated transcription"/>
    <property type="evidence" value="ECO:0007669"/>
    <property type="project" value="InterPro"/>
</dbReference>
<dbReference type="SUPFAM" id="SSF52172">
    <property type="entry name" value="CheY-like"/>
    <property type="match status" value="1"/>
</dbReference>
<dbReference type="GO" id="GO:0000976">
    <property type="term" value="F:transcription cis-regulatory region binding"/>
    <property type="evidence" value="ECO:0007669"/>
    <property type="project" value="TreeGrafter"/>
</dbReference>
<dbReference type="InterPro" id="IPR039420">
    <property type="entry name" value="WalR-like"/>
</dbReference>
<proteinExistence type="predicted"/>
<gene>
    <name evidence="11" type="ORF">SAMN04488525_10349</name>
</gene>
<dbReference type="GO" id="GO:0005829">
    <property type="term" value="C:cytosol"/>
    <property type="evidence" value="ECO:0007669"/>
    <property type="project" value="TreeGrafter"/>
</dbReference>
<dbReference type="FunFam" id="3.40.50.2300:FF:000001">
    <property type="entry name" value="DNA-binding response regulator PhoB"/>
    <property type="match status" value="1"/>
</dbReference>
<evidence type="ECO:0000259" key="10">
    <source>
        <dbReference type="PROSITE" id="PS51755"/>
    </source>
</evidence>
<dbReference type="InterPro" id="IPR016032">
    <property type="entry name" value="Sig_transdc_resp-reg_C-effctor"/>
</dbReference>
<dbReference type="SUPFAM" id="SSF46894">
    <property type="entry name" value="C-terminal effector domain of the bipartite response regulators"/>
    <property type="match status" value="1"/>
</dbReference>
<evidence type="ECO:0000256" key="2">
    <source>
        <dbReference type="ARBA" id="ARBA00023012"/>
    </source>
</evidence>
<dbReference type="CDD" id="cd00383">
    <property type="entry name" value="trans_reg_C"/>
    <property type="match status" value="1"/>
</dbReference>
<evidence type="ECO:0000259" key="9">
    <source>
        <dbReference type="PROSITE" id="PS50110"/>
    </source>
</evidence>
<reference evidence="11 12" key="1">
    <citation type="submission" date="2016-10" db="EMBL/GenBank/DDBJ databases">
        <authorList>
            <person name="Varghese N."/>
            <person name="Submissions S."/>
        </authorList>
    </citation>
    <scope>NUCLEOTIDE SEQUENCE [LARGE SCALE GENOMIC DNA]</scope>
    <source>
        <strain evidence="11 12">DSM 14526</strain>
    </source>
</reference>
<evidence type="ECO:0000313" key="12">
    <source>
        <dbReference type="Proteomes" id="UP000199042"/>
    </source>
</evidence>
<evidence type="ECO:0000256" key="3">
    <source>
        <dbReference type="ARBA" id="ARBA00023015"/>
    </source>
</evidence>
<keyword evidence="1 7" id="KW-0597">Phosphoprotein</keyword>
<keyword evidence="6" id="KW-0804">Transcription</keyword>
<dbReference type="PROSITE" id="PS51755">
    <property type="entry name" value="OMPR_PHOB"/>
    <property type="match status" value="1"/>
</dbReference>
<dbReference type="FunFam" id="1.10.10.10:FF:000018">
    <property type="entry name" value="DNA-binding response regulator ResD"/>
    <property type="match status" value="1"/>
</dbReference>
<dbReference type="Gene3D" id="3.40.50.2300">
    <property type="match status" value="1"/>
</dbReference>
<feature type="domain" description="Response regulatory" evidence="9">
    <location>
        <begin position="3"/>
        <end position="117"/>
    </location>
</feature>
<dbReference type="Pfam" id="PF00072">
    <property type="entry name" value="Response_reg"/>
    <property type="match status" value="1"/>
</dbReference>
<dbReference type="SMART" id="SM00448">
    <property type="entry name" value="REC"/>
    <property type="match status" value="1"/>
</dbReference>
<name>A0AB37ZZV7_9LACT</name>
<evidence type="ECO:0000256" key="8">
    <source>
        <dbReference type="PROSITE-ProRule" id="PRU01091"/>
    </source>
</evidence>
<organism evidence="11 12">
    <name type="scientific">Trichococcus collinsii</name>
    <dbReference type="NCBI Taxonomy" id="157076"/>
    <lineage>
        <taxon>Bacteria</taxon>
        <taxon>Bacillati</taxon>
        <taxon>Bacillota</taxon>
        <taxon>Bacilli</taxon>
        <taxon>Lactobacillales</taxon>
        <taxon>Carnobacteriaceae</taxon>
        <taxon>Trichococcus</taxon>
    </lineage>
</organism>
<dbReference type="PANTHER" id="PTHR48111:SF73">
    <property type="entry name" value="ALKALINE PHOSPHATASE SYNTHESIS TRANSCRIPTIONAL REGULATORY PROTEIN PHOP"/>
    <property type="match status" value="1"/>
</dbReference>
<comment type="caution">
    <text evidence="11">The sequence shown here is derived from an EMBL/GenBank/DDBJ whole genome shotgun (WGS) entry which is preliminary data.</text>
</comment>
<keyword evidence="12" id="KW-1185">Reference proteome</keyword>
<dbReference type="Gene3D" id="6.10.250.690">
    <property type="match status" value="1"/>
</dbReference>
<dbReference type="EMBL" id="FNQH01000003">
    <property type="protein sequence ID" value="SEA43327.1"/>
    <property type="molecule type" value="Genomic_DNA"/>
</dbReference>
<dbReference type="Pfam" id="PF00486">
    <property type="entry name" value="Trans_reg_C"/>
    <property type="match status" value="1"/>
</dbReference>
<keyword evidence="3" id="KW-0805">Transcription regulation</keyword>
<accession>A0AB37ZZV7</accession>
<dbReference type="RefSeq" id="WP_086985556.1">
    <property type="nucleotide sequence ID" value="NZ_FJNA01000001.1"/>
</dbReference>
<dbReference type="PROSITE" id="PS50110">
    <property type="entry name" value="RESPONSE_REGULATORY"/>
    <property type="match status" value="1"/>
</dbReference>
<dbReference type="InterPro" id="IPR001789">
    <property type="entry name" value="Sig_transdc_resp-reg_receiver"/>
</dbReference>
<dbReference type="InterPro" id="IPR001867">
    <property type="entry name" value="OmpR/PhoB-type_DNA-bd"/>
</dbReference>
<dbReference type="SMART" id="SM00862">
    <property type="entry name" value="Trans_reg_C"/>
    <property type="match status" value="1"/>
</dbReference>